<dbReference type="GeneID" id="69032567"/>
<feature type="region of interest" description="Disordered" evidence="1">
    <location>
        <begin position="1"/>
        <end position="23"/>
    </location>
</feature>
<name>A0ABX2VZP4_AJEDR</name>
<evidence type="ECO:0000256" key="1">
    <source>
        <dbReference type="SAM" id="MobiDB-lite"/>
    </source>
</evidence>
<evidence type="ECO:0000313" key="4">
    <source>
        <dbReference type="Proteomes" id="UP000002039"/>
    </source>
</evidence>
<keyword evidence="4" id="KW-1185">Reference proteome</keyword>
<keyword evidence="2" id="KW-1133">Transmembrane helix</keyword>
<proteinExistence type="predicted"/>
<feature type="compositionally biased region" description="Acidic residues" evidence="1">
    <location>
        <begin position="1"/>
        <end position="12"/>
    </location>
</feature>
<sequence length="74" mass="8018">MAVEGAEDELNTDELTSRRDDTSLQGTVTTITAAKEAGEEEDVTMRAVLLQLIDIIIFTFNLTFLTVMKAAAAP</sequence>
<accession>A0ABX2VZP4</accession>
<evidence type="ECO:0000256" key="2">
    <source>
        <dbReference type="SAM" id="Phobius"/>
    </source>
</evidence>
<gene>
    <name evidence="3" type="ORF">BDCG_17675</name>
</gene>
<feature type="transmembrane region" description="Helical" evidence="2">
    <location>
        <begin position="48"/>
        <end position="68"/>
    </location>
</feature>
<protein>
    <submittedName>
        <fullName evidence="3">Uncharacterized protein</fullName>
    </submittedName>
</protein>
<keyword evidence="2" id="KW-0472">Membrane</keyword>
<reference evidence="4" key="1">
    <citation type="journal article" date="2015" name="PLoS Genet.">
        <title>The dynamic genome and transcriptome of the human fungal pathogen Blastomyces and close relative Emmonsia.</title>
        <authorList>
            <person name="Munoz J.F."/>
            <person name="Gauthier G.M."/>
            <person name="Desjardins C.A."/>
            <person name="Gallo J.E."/>
            <person name="Holder J."/>
            <person name="Sullivan T.D."/>
            <person name="Marty A.J."/>
            <person name="Carmen J.C."/>
            <person name="Chen Z."/>
            <person name="Ding L."/>
            <person name="Gujja S."/>
            <person name="Magrini V."/>
            <person name="Misas E."/>
            <person name="Mitreva M."/>
            <person name="Priest M."/>
            <person name="Saif S."/>
            <person name="Whiston E.A."/>
            <person name="Young S."/>
            <person name="Zeng Q."/>
            <person name="Goldman W.E."/>
            <person name="Mardis E.R."/>
            <person name="Taylor J.W."/>
            <person name="McEwen J.G."/>
            <person name="Clay O.K."/>
            <person name="Klein B.S."/>
            <person name="Cuomo C.A."/>
        </authorList>
    </citation>
    <scope>NUCLEOTIDE SEQUENCE [LARGE SCALE GENOMIC DNA]</scope>
    <source>
        <strain evidence="4">ER-3 / ATCC MYA-2586</strain>
    </source>
</reference>
<keyword evidence="2" id="KW-0812">Transmembrane</keyword>
<dbReference type="EMBL" id="EQ999982">
    <property type="protein sequence ID" value="OAT02608.1"/>
    <property type="molecule type" value="Genomic_DNA"/>
</dbReference>
<organism evidence="3 4">
    <name type="scientific">Ajellomyces dermatitidis (strain ER-3 / ATCC MYA-2586)</name>
    <name type="common">Blastomyces dermatitidis</name>
    <dbReference type="NCBI Taxonomy" id="559297"/>
    <lineage>
        <taxon>Eukaryota</taxon>
        <taxon>Fungi</taxon>
        <taxon>Dikarya</taxon>
        <taxon>Ascomycota</taxon>
        <taxon>Pezizomycotina</taxon>
        <taxon>Eurotiomycetes</taxon>
        <taxon>Eurotiomycetidae</taxon>
        <taxon>Onygenales</taxon>
        <taxon>Ajellomycetaceae</taxon>
        <taxon>Blastomyces</taxon>
    </lineage>
</organism>
<dbReference type="Proteomes" id="UP000002039">
    <property type="component" value="Unassembled WGS sequence"/>
</dbReference>
<dbReference type="RefSeq" id="XP_045282335.1">
    <property type="nucleotide sequence ID" value="XM_045426764.1"/>
</dbReference>
<evidence type="ECO:0000313" key="3">
    <source>
        <dbReference type="EMBL" id="OAT02608.1"/>
    </source>
</evidence>